<evidence type="ECO:0000259" key="11">
    <source>
        <dbReference type="PROSITE" id="PS50157"/>
    </source>
</evidence>
<evidence type="ECO:0000256" key="4">
    <source>
        <dbReference type="ARBA" id="ARBA00022737"/>
    </source>
</evidence>
<dbReference type="SMART" id="SM00355">
    <property type="entry name" value="ZnF_C2H2"/>
    <property type="match status" value="2"/>
</dbReference>
<keyword evidence="5 8" id="KW-0863">Zinc-finger</keyword>
<evidence type="ECO:0000313" key="12">
    <source>
        <dbReference type="EMBL" id="KAK7075923.1"/>
    </source>
</evidence>
<dbReference type="GO" id="GO:0000981">
    <property type="term" value="F:DNA-binding transcription factor activity, RNA polymerase II-specific"/>
    <property type="evidence" value="ECO:0007669"/>
    <property type="project" value="TreeGrafter"/>
</dbReference>
<feature type="domain" description="C2H2-type" evidence="11">
    <location>
        <begin position="283"/>
        <end position="310"/>
    </location>
</feature>
<organism evidence="12 13">
    <name type="scientific">Halocaridina rubra</name>
    <name type="common">Hawaiian red shrimp</name>
    <dbReference type="NCBI Taxonomy" id="373956"/>
    <lineage>
        <taxon>Eukaryota</taxon>
        <taxon>Metazoa</taxon>
        <taxon>Ecdysozoa</taxon>
        <taxon>Arthropoda</taxon>
        <taxon>Crustacea</taxon>
        <taxon>Multicrustacea</taxon>
        <taxon>Malacostraca</taxon>
        <taxon>Eumalacostraca</taxon>
        <taxon>Eucarida</taxon>
        <taxon>Decapoda</taxon>
        <taxon>Pleocyemata</taxon>
        <taxon>Caridea</taxon>
        <taxon>Atyoidea</taxon>
        <taxon>Atyidae</taxon>
        <taxon>Halocaridina</taxon>
    </lineage>
</organism>
<dbReference type="PANTHER" id="PTHR24394">
    <property type="entry name" value="ZINC FINGER PROTEIN"/>
    <property type="match status" value="1"/>
</dbReference>
<dbReference type="SMART" id="SM00225">
    <property type="entry name" value="BTB"/>
    <property type="match status" value="1"/>
</dbReference>
<comment type="caution">
    <text evidence="12">The sequence shown here is derived from an EMBL/GenBank/DDBJ whole genome shotgun (WGS) entry which is preliminary data.</text>
</comment>
<evidence type="ECO:0000256" key="5">
    <source>
        <dbReference type="ARBA" id="ARBA00022771"/>
    </source>
</evidence>
<dbReference type="FunFam" id="3.30.160.60:FF:002533">
    <property type="entry name" value="Zinc finger protein 770"/>
    <property type="match status" value="1"/>
</dbReference>
<dbReference type="InterPro" id="IPR011333">
    <property type="entry name" value="SKP1/BTB/POZ_sf"/>
</dbReference>
<proteinExistence type="inferred from homology"/>
<sequence length="383" mass="43428">MEEENQSVSVKWWNHRGALCRAIKEMYLKNLFADVKLVCEGREHWAHKFVLSACSEFFEEHLTQTPHGGTFVLSSSIHEKEFLALLDFMYLGSVEVLREELPELVATAEKLMVRGLAVPYDEVDSDQENEDNAKEGSMSHKKTYTLDEVKPIKKRKISEEEKEDELMEVKVEEIDRYLDGTEAVSNLDAGSGEGVAMLNCSPDQNCQVTSSNAEINSLLKVVLGGSVRRVRKKARKPTDATGKTNTQQKESRSTFICPQCAKTFQWRSNLTKHLRTHTGEKPYSCTICSYKTGYSEALKRHLRTHTKVKTTTRGSSKANAAAVPPSIPQDQLRQDSQEPNLVINEKPLPQINNQNYKIEMKSEGMPPEYHNTTYVNSYVPHNQ</sequence>
<evidence type="ECO:0000313" key="13">
    <source>
        <dbReference type="Proteomes" id="UP001381693"/>
    </source>
</evidence>
<evidence type="ECO:0000256" key="9">
    <source>
        <dbReference type="SAM" id="MobiDB-lite"/>
    </source>
</evidence>
<protein>
    <submittedName>
        <fullName evidence="12">Uncharacterized protein</fullName>
    </submittedName>
</protein>
<dbReference type="AlphaFoldDB" id="A0AAN9A5R8"/>
<dbReference type="PROSITE" id="PS00028">
    <property type="entry name" value="ZINC_FINGER_C2H2_1"/>
    <property type="match status" value="1"/>
</dbReference>
<keyword evidence="6" id="KW-0862">Zinc</keyword>
<dbReference type="PANTHER" id="PTHR24394:SF44">
    <property type="entry name" value="ZINC FINGER PROTEIN 271-LIKE"/>
    <property type="match status" value="1"/>
</dbReference>
<feature type="region of interest" description="Disordered" evidence="9">
    <location>
        <begin position="229"/>
        <end position="250"/>
    </location>
</feature>
<evidence type="ECO:0000259" key="10">
    <source>
        <dbReference type="PROSITE" id="PS50097"/>
    </source>
</evidence>
<feature type="domain" description="BTB" evidence="10">
    <location>
        <begin position="33"/>
        <end position="98"/>
    </location>
</feature>
<dbReference type="SUPFAM" id="SSF54695">
    <property type="entry name" value="POZ domain"/>
    <property type="match status" value="1"/>
</dbReference>
<dbReference type="PROSITE" id="PS50097">
    <property type="entry name" value="BTB"/>
    <property type="match status" value="1"/>
</dbReference>
<reference evidence="12 13" key="1">
    <citation type="submission" date="2023-11" db="EMBL/GenBank/DDBJ databases">
        <title>Halocaridina rubra genome assembly.</title>
        <authorList>
            <person name="Smith C."/>
        </authorList>
    </citation>
    <scope>NUCLEOTIDE SEQUENCE [LARGE SCALE GENOMIC DNA]</scope>
    <source>
        <strain evidence="12">EP-1</strain>
        <tissue evidence="12">Whole</tissue>
    </source>
</reference>
<accession>A0AAN9A5R8</accession>
<dbReference type="PROSITE" id="PS50157">
    <property type="entry name" value="ZINC_FINGER_C2H2_2"/>
    <property type="match status" value="2"/>
</dbReference>
<evidence type="ECO:0000256" key="1">
    <source>
        <dbReference type="ARBA" id="ARBA00004123"/>
    </source>
</evidence>
<dbReference type="InterPro" id="IPR036236">
    <property type="entry name" value="Znf_C2H2_sf"/>
</dbReference>
<keyword evidence="7" id="KW-0539">Nucleus</keyword>
<dbReference type="Proteomes" id="UP001381693">
    <property type="component" value="Unassembled WGS sequence"/>
</dbReference>
<dbReference type="FunFam" id="3.30.160.60:FF:000634">
    <property type="entry name" value="Zinc finger X-chromosomal protein"/>
    <property type="match status" value="1"/>
</dbReference>
<dbReference type="InterPro" id="IPR000210">
    <property type="entry name" value="BTB/POZ_dom"/>
</dbReference>
<keyword evidence="3" id="KW-0479">Metal-binding</keyword>
<evidence type="ECO:0000256" key="6">
    <source>
        <dbReference type="ARBA" id="ARBA00022833"/>
    </source>
</evidence>
<dbReference type="InterPro" id="IPR013087">
    <property type="entry name" value="Znf_C2H2_type"/>
</dbReference>
<evidence type="ECO:0000256" key="8">
    <source>
        <dbReference type="PROSITE-ProRule" id="PRU00042"/>
    </source>
</evidence>
<evidence type="ECO:0000256" key="7">
    <source>
        <dbReference type="ARBA" id="ARBA00023242"/>
    </source>
</evidence>
<feature type="compositionally biased region" description="Polar residues" evidence="9">
    <location>
        <begin position="241"/>
        <end position="250"/>
    </location>
</feature>
<evidence type="ECO:0000256" key="3">
    <source>
        <dbReference type="ARBA" id="ARBA00022723"/>
    </source>
</evidence>
<keyword evidence="13" id="KW-1185">Reference proteome</keyword>
<keyword evidence="4" id="KW-0677">Repeat</keyword>
<feature type="domain" description="C2H2-type" evidence="11">
    <location>
        <begin position="255"/>
        <end position="282"/>
    </location>
</feature>
<dbReference type="Pfam" id="PF00096">
    <property type="entry name" value="zf-C2H2"/>
    <property type="match status" value="2"/>
</dbReference>
<evidence type="ECO:0000256" key="2">
    <source>
        <dbReference type="ARBA" id="ARBA00006991"/>
    </source>
</evidence>
<comment type="subcellular location">
    <subcellularLocation>
        <location evidence="1">Nucleus</location>
    </subcellularLocation>
</comment>
<dbReference type="Gene3D" id="3.30.160.60">
    <property type="entry name" value="Classic Zinc Finger"/>
    <property type="match status" value="2"/>
</dbReference>
<comment type="similarity">
    <text evidence="2">Belongs to the krueppel C2H2-type zinc-finger protein family.</text>
</comment>
<gene>
    <name evidence="12" type="ORF">SK128_024854</name>
</gene>
<dbReference type="SUPFAM" id="SSF57667">
    <property type="entry name" value="beta-beta-alpha zinc fingers"/>
    <property type="match status" value="1"/>
</dbReference>
<dbReference type="Gene3D" id="3.30.710.10">
    <property type="entry name" value="Potassium Channel Kv1.1, Chain A"/>
    <property type="match status" value="1"/>
</dbReference>
<name>A0AAN9A5R8_HALRR</name>
<dbReference type="GO" id="GO:0008270">
    <property type="term" value="F:zinc ion binding"/>
    <property type="evidence" value="ECO:0007669"/>
    <property type="project" value="UniProtKB-KW"/>
</dbReference>
<dbReference type="Pfam" id="PF00651">
    <property type="entry name" value="BTB"/>
    <property type="match status" value="1"/>
</dbReference>
<feature type="region of interest" description="Disordered" evidence="9">
    <location>
        <begin position="308"/>
        <end position="334"/>
    </location>
</feature>
<dbReference type="GO" id="GO:0005634">
    <property type="term" value="C:nucleus"/>
    <property type="evidence" value="ECO:0007669"/>
    <property type="project" value="UniProtKB-SubCell"/>
</dbReference>
<dbReference type="EMBL" id="JAXCGZ010009986">
    <property type="protein sequence ID" value="KAK7075923.1"/>
    <property type="molecule type" value="Genomic_DNA"/>
</dbReference>